<dbReference type="GO" id="GO:0006302">
    <property type="term" value="P:double-strand break repair"/>
    <property type="evidence" value="ECO:0007669"/>
    <property type="project" value="InterPro"/>
</dbReference>
<gene>
    <name evidence="6" type="ORF">GLW04_05600</name>
</gene>
<dbReference type="PANTHER" id="PTHR32114">
    <property type="entry name" value="ABC TRANSPORTER ABCH.3"/>
    <property type="match status" value="1"/>
</dbReference>
<dbReference type="InterPro" id="IPR027417">
    <property type="entry name" value="P-loop_NTPase"/>
</dbReference>
<dbReference type="Pfam" id="PF13476">
    <property type="entry name" value="AAA_23"/>
    <property type="match status" value="1"/>
</dbReference>
<comment type="similarity">
    <text evidence="1">Belongs to the SMC family. SbcC subfamily.</text>
</comment>
<dbReference type="RefSeq" id="WP_160835753.1">
    <property type="nucleotide sequence ID" value="NZ_WMET01000001.1"/>
</dbReference>
<feature type="coiled-coil region" evidence="4">
    <location>
        <begin position="610"/>
        <end position="703"/>
    </location>
</feature>
<proteinExistence type="inferred from homology"/>
<feature type="domain" description="Rad50/SbcC-type AAA" evidence="5">
    <location>
        <begin position="6"/>
        <end position="246"/>
    </location>
</feature>
<evidence type="ECO:0000256" key="1">
    <source>
        <dbReference type="ARBA" id="ARBA00006930"/>
    </source>
</evidence>
<evidence type="ECO:0000313" key="6">
    <source>
        <dbReference type="EMBL" id="MYL19357.1"/>
    </source>
</evidence>
<reference evidence="6 7" key="1">
    <citation type="submission" date="2019-11" db="EMBL/GenBank/DDBJ databases">
        <title>Genome sequences of 17 halophilic strains isolated from different environments.</title>
        <authorList>
            <person name="Furrow R.E."/>
        </authorList>
    </citation>
    <scope>NUCLEOTIDE SEQUENCE [LARGE SCALE GENOMIC DNA]</scope>
    <source>
        <strain evidence="6 7">22511_23_Filter</strain>
    </source>
</reference>
<evidence type="ECO:0000256" key="3">
    <source>
        <dbReference type="ARBA" id="ARBA00013368"/>
    </source>
</evidence>
<dbReference type="Proteomes" id="UP000460949">
    <property type="component" value="Unassembled WGS sequence"/>
</dbReference>
<dbReference type="AlphaFoldDB" id="A0A845DZA1"/>
<accession>A0A845DZA1</accession>
<comment type="caution">
    <text evidence="6">The sequence shown here is derived from an EMBL/GenBank/DDBJ whole genome shotgun (WGS) entry which is preliminary data.</text>
</comment>
<dbReference type="SUPFAM" id="SSF52540">
    <property type="entry name" value="P-loop containing nucleoside triphosphate hydrolases"/>
    <property type="match status" value="2"/>
</dbReference>
<feature type="coiled-coil region" evidence="4">
    <location>
        <begin position="324"/>
        <end position="372"/>
    </location>
</feature>
<evidence type="ECO:0000313" key="7">
    <source>
        <dbReference type="Proteomes" id="UP000460949"/>
    </source>
</evidence>
<evidence type="ECO:0000256" key="2">
    <source>
        <dbReference type="ARBA" id="ARBA00011322"/>
    </source>
</evidence>
<keyword evidence="4" id="KW-0175">Coiled coil</keyword>
<organism evidence="6 7">
    <name type="scientific">Halobacillus litoralis</name>
    <dbReference type="NCBI Taxonomy" id="45668"/>
    <lineage>
        <taxon>Bacteria</taxon>
        <taxon>Bacillati</taxon>
        <taxon>Bacillota</taxon>
        <taxon>Bacilli</taxon>
        <taxon>Bacillales</taxon>
        <taxon>Bacillaceae</taxon>
        <taxon>Halobacillus</taxon>
    </lineage>
</organism>
<feature type="coiled-coil region" evidence="4">
    <location>
        <begin position="243"/>
        <end position="277"/>
    </location>
</feature>
<dbReference type="PANTHER" id="PTHR32114:SF2">
    <property type="entry name" value="ABC TRANSPORTER ABCH.3"/>
    <property type="match status" value="1"/>
</dbReference>
<protein>
    <recommendedName>
        <fullName evidence="3">Nuclease SbcCD subunit C</fullName>
    </recommendedName>
</protein>
<feature type="coiled-coil region" evidence="4">
    <location>
        <begin position="189"/>
        <end position="216"/>
    </location>
</feature>
<sequence length="1038" mass="120848">MRAVTITMNAFGPYRDKQTVDFTTLGNESIFLITGPTGAGKTTIFDAMCFALYGRASGSDRDQDTLRSHFASPEEPTYVDYLFELRGRTYRVKRLPKQQKKKERGEGFKEEPARAELYQVIDEEEQLLASKIKEVNDTIEELMGLDYEQFRKMIMIPQGEFRKLISENSKEREEILQRIFKTEFFAELTSHFKAEAKKLEEEMKQFEWRIEQEKEKIHWHPDHEEEEQSQELSKVRERLHQRIMEQEIGCNEKQEKLQELKKEVESFQENVYQKQRVTELFQEKEHLLSEQQQLTDLQPEINRLQQEKQRAVKAAEIRPYEKDYENRRAELEKWQTSLQQKEERRTSLLQEYQEAEEKYRAEEQNAAHRETLKNEWKKKQEEEKRLQEYLLLGEELQKHNKQIVKHQEAVATNKQQQKETAQTVDKLKESVKEDPSLAEKEYALKQKLENVGHKKQRLQQLNREWEQLKKLRKTYQSFMARFEAVKKEQQVSKEAYESALEEIRSHHAYTLSLNLVADTPCPVCGSSHHPQPAQKPAAVKSSDEIQRLKEAFTQKDQQLTQLQEEFVQVKSEGETQRQLTDHLFQELQDDMEDRSEASIQKAVETASEHLDRIKKDLHTLGEKRARIQQESRQLEELEGKMIQLRREAERLQEALQSSRHQASDVQANIHAMEKDGSFKTTDAEALKSEAVKQEALYLEAEQNWEKAQTLYQQKRDEWQQIQTSVEEGQSYVEEMKAAVEERRNLVNQTLDQFSFPSLEAYRQALKSSAELESIEKRIQDHDKRKGIVDERLRVLNQELEGSEKPNMDALHKLLEEKKEARDASQEQLNEIQVMLKQNKDVEKNMAQLVEDMGALAADYYDVAELAQLAAGDNPMRLSLERYVLASFLDEILVQANIRLDQMTDHRYQLIRSGSIAKRGAQSGLDLEVIDHHTGQQRSVRTLSGGEGFKTSLSLALGMADVVQSHAGGVQLDTLFIDEGFGTLDEISLEQAIGCLRTLQDGNRMLGIISHVSQLKEEIPAKLQVHSGPRGSSLQFVFQ</sequence>
<evidence type="ECO:0000259" key="5">
    <source>
        <dbReference type="Pfam" id="PF13476"/>
    </source>
</evidence>
<dbReference type="InterPro" id="IPR038729">
    <property type="entry name" value="Rad50/SbcC_AAA"/>
</dbReference>
<dbReference type="EMBL" id="WMET01000001">
    <property type="protein sequence ID" value="MYL19357.1"/>
    <property type="molecule type" value="Genomic_DNA"/>
</dbReference>
<dbReference type="Pfam" id="PF13558">
    <property type="entry name" value="SbcC_Walker_B"/>
    <property type="match status" value="1"/>
</dbReference>
<name>A0A845DZA1_9BACI</name>
<dbReference type="GO" id="GO:0016887">
    <property type="term" value="F:ATP hydrolysis activity"/>
    <property type="evidence" value="ECO:0007669"/>
    <property type="project" value="InterPro"/>
</dbReference>
<dbReference type="Gene3D" id="3.40.50.300">
    <property type="entry name" value="P-loop containing nucleotide triphosphate hydrolases"/>
    <property type="match status" value="2"/>
</dbReference>
<feature type="coiled-coil region" evidence="4">
    <location>
        <begin position="807"/>
        <end position="858"/>
    </location>
</feature>
<evidence type="ECO:0000256" key="4">
    <source>
        <dbReference type="SAM" id="Coils"/>
    </source>
</evidence>
<comment type="subunit">
    <text evidence="2">Heterodimer of SbcC and SbcD.</text>
</comment>
<feature type="coiled-coil region" evidence="4">
    <location>
        <begin position="444"/>
        <end position="488"/>
    </location>
</feature>